<evidence type="ECO:0000313" key="3">
    <source>
        <dbReference type="Proteomes" id="UP000009036"/>
    </source>
</evidence>
<gene>
    <name evidence="2" type="ORF">SU9_021150</name>
    <name evidence="1" type="ORF">SU9_10484</name>
</gene>
<evidence type="ECO:0008006" key="4">
    <source>
        <dbReference type="Google" id="ProtNLM"/>
    </source>
</evidence>
<dbReference type="HOGENOM" id="CLU_2083452_0_0_11"/>
<evidence type="ECO:0000313" key="2">
    <source>
        <dbReference type="EMBL" id="QTZ93649.1"/>
    </source>
</evidence>
<keyword evidence="3" id="KW-1185">Reference proteome</keyword>
<reference evidence="2" key="2">
    <citation type="submission" date="2021-04" db="EMBL/GenBank/DDBJ databases">
        <authorList>
            <person name="Wen M.-L."/>
            <person name="Han X.-L."/>
            <person name="Xiong J."/>
        </authorList>
    </citation>
    <scope>NUCLEOTIDE SEQUENCE</scope>
    <source>
        <strain evidence="2">AGR0001</strain>
    </source>
</reference>
<accession>J1S8D5</accession>
<dbReference type="EMBL" id="AJGV01000068">
    <property type="protein sequence ID" value="EJJ07112.1"/>
    <property type="molecule type" value="Genomic_DNA"/>
</dbReference>
<dbReference type="Proteomes" id="UP000009036">
    <property type="component" value="Chromosome"/>
</dbReference>
<dbReference type="EMBL" id="CP072931">
    <property type="protein sequence ID" value="QTZ93649.1"/>
    <property type="molecule type" value="Genomic_DNA"/>
</dbReference>
<dbReference type="RefSeq" id="WP_006603664.1">
    <property type="nucleotide sequence ID" value="NZ_CP072931.1"/>
</dbReference>
<dbReference type="AlphaFoldDB" id="J1S8D5"/>
<sequence length="117" mass="12587">MSLLDRGPEVVTVYPAVRAADGYGGTQPGPGEPILLRVRVMPAGSDEATEDGYLTGTTYRVYARTLPAGPWSRVEWRGQIWAVVGEVERFGGTRRTAFDVATIRKRGAAHGERGPGS</sequence>
<dbReference type="eggNOG" id="ENOG502ZXGZ">
    <property type="taxonomic scope" value="Bacteria"/>
</dbReference>
<evidence type="ECO:0000313" key="1">
    <source>
        <dbReference type="EMBL" id="EJJ07112.1"/>
    </source>
</evidence>
<dbReference type="KEGG" id="sauh:SU9_021150"/>
<name>J1S8D5_9ACTN</name>
<protein>
    <recommendedName>
        <fullName evidence="4">Head-to-tail stopper</fullName>
    </recommendedName>
</protein>
<dbReference type="OrthoDB" id="4413376at2"/>
<proteinExistence type="predicted"/>
<reference evidence="1" key="1">
    <citation type="journal article" date="2012" name="J. Bacteriol.">
        <title>Genome Sequence of Streptomyces auratus Strain AGR0001, a Phoslactomycin-Producing Actinomycete.</title>
        <authorList>
            <person name="Han X."/>
            <person name="Li M."/>
            <person name="Ding Z."/>
            <person name="Zhao J."/>
            <person name="Ji K."/>
            <person name="Wen M."/>
            <person name="Lu T."/>
        </authorList>
    </citation>
    <scope>NUCLEOTIDE SEQUENCE [LARGE SCALE GENOMIC DNA]</scope>
    <source>
        <strain evidence="1">AGR0001</strain>
    </source>
</reference>
<organism evidence="1">
    <name type="scientific">Streptomyces auratus AGR0001</name>
    <dbReference type="NCBI Taxonomy" id="1160718"/>
    <lineage>
        <taxon>Bacteria</taxon>
        <taxon>Bacillati</taxon>
        <taxon>Actinomycetota</taxon>
        <taxon>Actinomycetes</taxon>
        <taxon>Kitasatosporales</taxon>
        <taxon>Streptomycetaceae</taxon>
        <taxon>Streptomyces</taxon>
    </lineage>
</organism>
<dbReference type="STRING" id="1160718.SU9_10484"/>